<feature type="domain" description="MOSC" evidence="1">
    <location>
        <begin position="18"/>
        <end position="142"/>
    </location>
</feature>
<dbReference type="EMBL" id="ACJX03000001">
    <property type="protein sequence ID" value="KRT36340.1"/>
    <property type="molecule type" value="Genomic_DNA"/>
</dbReference>
<dbReference type="PANTHER" id="PTHR36930:SF1">
    <property type="entry name" value="MOSC DOMAIN-CONTAINING PROTEIN"/>
    <property type="match status" value="1"/>
</dbReference>
<dbReference type="GO" id="GO:0003824">
    <property type="term" value="F:catalytic activity"/>
    <property type="evidence" value="ECO:0007669"/>
    <property type="project" value="InterPro"/>
</dbReference>
<dbReference type="InterPro" id="IPR005302">
    <property type="entry name" value="MoCF_Sase_C"/>
</dbReference>
<gene>
    <name evidence="2" type="ORF">HMPREF1705_03619</name>
</gene>
<evidence type="ECO:0000313" key="3">
    <source>
        <dbReference type="Proteomes" id="UP000005273"/>
    </source>
</evidence>
<dbReference type="OrthoDB" id="4928at2"/>
<dbReference type="Proteomes" id="UP000005273">
    <property type="component" value="Unassembled WGS sequence"/>
</dbReference>
<dbReference type="Gene3D" id="2.40.33.20">
    <property type="entry name" value="PK beta-barrel domain-like"/>
    <property type="match status" value="1"/>
</dbReference>
<dbReference type="PROSITE" id="PS51340">
    <property type="entry name" value="MOSC"/>
    <property type="match status" value="1"/>
</dbReference>
<dbReference type="STRING" id="592015.HMPREF1705_03619"/>
<comment type="caution">
    <text evidence="2">The sequence shown here is derived from an EMBL/GenBank/DDBJ whole genome shotgun (WGS) entry which is preliminary data.</text>
</comment>
<reference evidence="3" key="1">
    <citation type="submission" date="2012-09" db="EMBL/GenBank/DDBJ databases">
        <authorList>
            <person name="Weinstock G."/>
            <person name="Sodergren E."/>
            <person name="Clifton S."/>
            <person name="Fulton L."/>
            <person name="Fulton B."/>
            <person name="Courtney L."/>
            <person name="Fronick C."/>
            <person name="Harrison M."/>
            <person name="Strong C."/>
            <person name="Farmer C."/>
            <person name="Delehaunty K."/>
            <person name="Markovic C."/>
            <person name="Hall O."/>
            <person name="Minx P."/>
            <person name="Tomlinson C."/>
            <person name="Mitreva M."/>
            <person name="Nelson J."/>
            <person name="Hou S."/>
            <person name="Wollam A."/>
            <person name="Pepin K.H."/>
            <person name="Johnson M."/>
            <person name="Bhonagiri V."/>
            <person name="Nash W.E."/>
            <person name="Suruliraj S."/>
            <person name="Warren W."/>
            <person name="Chinwalla A."/>
            <person name="Mardis E.R."/>
            <person name="Wilson R.K."/>
        </authorList>
    </citation>
    <scope>NUCLEOTIDE SEQUENCE [LARGE SCALE GENOMIC DNA]</scope>
    <source>
        <strain evidence="3">OS1</strain>
    </source>
</reference>
<sequence>MARVLAVCVSSNRQEPKKPVAEARFIEGKGIEGDSHFGISSRQVSLLRYEDIKLAEKEAGFSFPPGSLAENLVVEGLPDEIPIGSRLKISRDVVLLVIEKGKRPDEPHTYDYRGWCLLPKVGYFLEVVGGGIVKPGDEVVLEAHG</sequence>
<dbReference type="Pfam" id="PF03473">
    <property type="entry name" value="MOSC"/>
    <property type="match status" value="1"/>
</dbReference>
<dbReference type="InterPro" id="IPR052716">
    <property type="entry name" value="MOSC_domain"/>
</dbReference>
<dbReference type="eggNOG" id="COG2258">
    <property type="taxonomic scope" value="Bacteria"/>
</dbReference>
<dbReference type="RefSeq" id="WP_009200973.1">
    <property type="nucleotide sequence ID" value="NZ_ACJX03000001.1"/>
</dbReference>
<evidence type="ECO:0000313" key="2">
    <source>
        <dbReference type="EMBL" id="KRT36340.1"/>
    </source>
</evidence>
<dbReference type="PANTHER" id="PTHR36930">
    <property type="entry name" value="METAL-SULFUR CLUSTER BIOSYNTHESIS PROTEINS YUAD-RELATED"/>
    <property type="match status" value="1"/>
</dbReference>
<organism evidence="2 3">
    <name type="scientific">Acetomicrobium hydrogeniformans ATCC BAA-1850</name>
    <dbReference type="NCBI Taxonomy" id="592015"/>
    <lineage>
        <taxon>Bacteria</taxon>
        <taxon>Thermotogati</taxon>
        <taxon>Synergistota</taxon>
        <taxon>Synergistia</taxon>
        <taxon>Synergistales</taxon>
        <taxon>Acetomicrobiaceae</taxon>
        <taxon>Acetomicrobium</taxon>
    </lineage>
</organism>
<proteinExistence type="predicted"/>
<evidence type="ECO:0000259" key="1">
    <source>
        <dbReference type="PROSITE" id="PS51340"/>
    </source>
</evidence>
<protein>
    <submittedName>
        <fullName evidence="2">MOSC domain protein</fullName>
    </submittedName>
</protein>
<dbReference type="GO" id="GO:0030170">
    <property type="term" value="F:pyridoxal phosphate binding"/>
    <property type="evidence" value="ECO:0007669"/>
    <property type="project" value="InterPro"/>
</dbReference>
<accession>A0A0T5XDM4</accession>
<dbReference type="GO" id="GO:0030151">
    <property type="term" value="F:molybdenum ion binding"/>
    <property type="evidence" value="ECO:0007669"/>
    <property type="project" value="InterPro"/>
</dbReference>
<name>A0A0T5XDM4_9BACT</name>
<dbReference type="InterPro" id="IPR011037">
    <property type="entry name" value="Pyrv_Knase-like_insert_dom_sf"/>
</dbReference>
<dbReference type="SUPFAM" id="SSF50800">
    <property type="entry name" value="PK beta-barrel domain-like"/>
    <property type="match status" value="1"/>
</dbReference>
<keyword evidence="3" id="KW-1185">Reference proteome</keyword>
<dbReference type="AlphaFoldDB" id="A0A0T5XDM4"/>